<accession>A0AA86VID1</accession>
<name>A0AA86VID1_9FABA</name>
<evidence type="ECO:0000313" key="1">
    <source>
        <dbReference type="EMBL" id="CAJ1939490.1"/>
    </source>
</evidence>
<organism evidence="1 2">
    <name type="scientific">Sphenostylis stenocarpa</name>
    <dbReference type="NCBI Taxonomy" id="92480"/>
    <lineage>
        <taxon>Eukaryota</taxon>
        <taxon>Viridiplantae</taxon>
        <taxon>Streptophyta</taxon>
        <taxon>Embryophyta</taxon>
        <taxon>Tracheophyta</taxon>
        <taxon>Spermatophyta</taxon>
        <taxon>Magnoliopsida</taxon>
        <taxon>eudicotyledons</taxon>
        <taxon>Gunneridae</taxon>
        <taxon>Pentapetalae</taxon>
        <taxon>rosids</taxon>
        <taxon>fabids</taxon>
        <taxon>Fabales</taxon>
        <taxon>Fabaceae</taxon>
        <taxon>Papilionoideae</taxon>
        <taxon>50 kb inversion clade</taxon>
        <taxon>NPAAA clade</taxon>
        <taxon>indigoferoid/millettioid clade</taxon>
        <taxon>Phaseoleae</taxon>
        <taxon>Sphenostylis</taxon>
    </lineage>
</organism>
<reference evidence="1" key="1">
    <citation type="submission" date="2023-10" db="EMBL/GenBank/DDBJ databases">
        <authorList>
            <person name="Domelevo Entfellner J.-B."/>
        </authorList>
    </citation>
    <scope>NUCLEOTIDE SEQUENCE</scope>
</reference>
<gene>
    <name evidence="1" type="ORF">AYBTSS11_LOCUS9164</name>
</gene>
<dbReference type="AlphaFoldDB" id="A0AA86VID1"/>
<feature type="non-terminal residue" evidence="1">
    <location>
        <position position="1"/>
    </location>
</feature>
<feature type="non-terminal residue" evidence="1">
    <location>
        <position position="61"/>
    </location>
</feature>
<proteinExistence type="predicted"/>
<evidence type="ECO:0000313" key="2">
    <source>
        <dbReference type="Proteomes" id="UP001189624"/>
    </source>
</evidence>
<dbReference type="Gramene" id="rna-AYBTSS11_LOCUS9164">
    <property type="protein sequence ID" value="CAJ1939490.1"/>
    <property type="gene ID" value="gene-AYBTSS11_LOCUS9164"/>
</dbReference>
<dbReference type="EMBL" id="OY731400">
    <property type="protein sequence ID" value="CAJ1939490.1"/>
    <property type="molecule type" value="Genomic_DNA"/>
</dbReference>
<dbReference type="Proteomes" id="UP001189624">
    <property type="component" value="Chromosome 3"/>
</dbReference>
<sequence>TSELYLRCTLAPIFSLIRNTLLVPNLSRNYPSHLHFVSPNPTSPSNLKSHLMQITVNHHRT</sequence>
<keyword evidence="2" id="KW-1185">Reference proteome</keyword>
<protein>
    <submittedName>
        <fullName evidence="1">Uncharacterized protein</fullName>
    </submittedName>
</protein>